<evidence type="ECO:0000256" key="2">
    <source>
        <dbReference type="SAM" id="Phobius"/>
    </source>
</evidence>
<feature type="transmembrane region" description="Helical" evidence="2">
    <location>
        <begin position="139"/>
        <end position="164"/>
    </location>
</feature>
<feature type="region of interest" description="Disordered" evidence="1">
    <location>
        <begin position="724"/>
        <end position="751"/>
    </location>
</feature>
<organism evidence="3 4">
    <name type="scientific">Microctonus aethiopoides</name>
    <dbReference type="NCBI Taxonomy" id="144406"/>
    <lineage>
        <taxon>Eukaryota</taxon>
        <taxon>Metazoa</taxon>
        <taxon>Ecdysozoa</taxon>
        <taxon>Arthropoda</taxon>
        <taxon>Hexapoda</taxon>
        <taxon>Insecta</taxon>
        <taxon>Pterygota</taxon>
        <taxon>Neoptera</taxon>
        <taxon>Endopterygota</taxon>
        <taxon>Hymenoptera</taxon>
        <taxon>Apocrita</taxon>
        <taxon>Ichneumonoidea</taxon>
        <taxon>Braconidae</taxon>
        <taxon>Euphorinae</taxon>
        <taxon>Microctonus</taxon>
    </lineage>
</organism>
<evidence type="ECO:0008006" key="5">
    <source>
        <dbReference type="Google" id="ProtNLM"/>
    </source>
</evidence>
<dbReference type="PANTHER" id="PTHR21579">
    <property type="entry name" value="PROTEIN TINCAR"/>
    <property type="match status" value="1"/>
</dbReference>
<keyword evidence="2" id="KW-1133">Transmembrane helix</keyword>
<keyword evidence="2" id="KW-0472">Membrane</keyword>
<evidence type="ECO:0000256" key="1">
    <source>
        <dbReference type="SAM" id="MobiDB-lite"/>
    </source>
</evidence>
<sequence>MAMTGSLMGYENNNEVNQMKCKKPIKTLPMLSSTCQTSGNGVTTSMASSGATVNSNTANNIATAINNTIAGGKSRKYTANIQAERRRESCNRGHANGLWSVWYGILVVTLQAYIATRCAKRFVAYLSLPWPADQQPPKFELHACIILTGTGVLLLPIFLAAAFLKLGNYANDGVKLGRHTSTCTRDPPSSLLSNAPDGTGLASSLWKHGGPTAAFVHLCTAMCFLLPSLLMEARLIHAGFLPKDAIWRTDLDWVVVHRDRLVFFSFMNPKENLSSFSDYGQTVMTSSSVYDDLNNDFGESTWNYRSPGNASGDDRDISLATAKSIVGTNNFQHTNSSFSFNTEQVLTVMHNNTVNNPEASTDINKSSSSNYSTVTTNSEKLKKPTSATITNETKKFMPGKNINAKSRGRIKIDEEPLKIRLSNVNPIQRVNMTAQNLPLVMDSLGDLDHPQLLNLDIANDDTHVVDVRTISLEYLNYAMALGVYAVRYPAVFWSCNKALGAIFSVQLVFNSVQSLTSYAGMSVLYKIQVVGPHKVLSLMRHRTINPTLIPSGGIQRIIGNLFGDNSHLLLNPHVTLVLFALSSLLVLCSSMVTYLYAYGRFAAFLEQERQRQIIMAKNNRRNSSGWSYFTHCAALCVFLALTICNAPLLCDYTVIYRGSLDGVMLACILGTILHLILWIVMWFFLTIKRNWIFKVRVTIARATVRSSRAVKLITDVNLLASKSKNVNGDDDDDDDEDVDVEPNIDQDGSTNSPLLVVGNGMTYSIAEASPKKAIMTVIQRAVIERKAKRKHGEAMIHGNNETNVENDEQIYWLRPKLRPSPAQSPNGNGSTALDKNWLNKKLRPKVTFNDLPSTSGPRNKGKRRGNTEGGPEDDGDYATLRELPLINSIDVAEDLASEENKLLECVNDDQVTYYANGNRDLQPFDGDPSPTLTPEPLPDPNVSLVELPPLPPPPPPPPPTSATTNQIFSSCENTIDRIVPTSGSIVNHTHLPQVNIHMPRCLRYGDAGMPQEQLTPRSDSSNSPAATESLAINSNTTTEINYCEIGLTNHSNTSSNSETSSGVHSNVSNISQMSTALHERRATSVDDLSERLNNDDINIEYREMKNDNNHWRSCSLQRGSQPPTMRNINFNTNVTQQRLSTSSCQSFTNKFGIIETNPVQSQQQSGCPAIILENANQATVVIRRRSSRPKLTEPLNPNEIEPFSRSTNMRMTSFTESTDFRGGIHASSATLPHYPTQPVVPTYPHCSTMPLPHGGIHNINDDNNRSINGGNSDVGVGTNTSRYSGMNGSSSGGGSCGSVPQNTTIIPPLNHTTLPSYHNGMRIMHNNIPQNNVYVKRYPPNHNLPPPLQQWSLPSGHHTFPQPLQNKFFTGTQLPQMRQNDRDSANFSMASSGDSDICVQPQ</sequence>
<gene>
    <name evidence="3" type="ORF">PV328_011291</name>
</gene>
<reference evidence="3" key="2">
    <citation type="submission" date="2023-03" db="EMBL/GenBank/DDBJ databases">
        <authorList>
            <person name="Inwood S.N."/>
            <person name="Skelly J.G."/>
            <person name="Guhlin J."/>
            <person name="Harrop T.W.R."/>
            <person name="Goldson S.G."/>
            <person name="Dearden P.K."/>
        </authorList>
    </citation>
    <scope>NUCLEOTIDE SEQUENCE</scope>
    <source>
        <strain evidence="3">Irish</strain>
        <tissue evidence="3">Whole body</tissue>
    </source>
</reference>
<dbReference type="InterPro" id="IPR053291">
    <property type="entry name" value="Ommatidial_diff-associated"/>
</dbReference>
<protein>
    <recommendedName>
        <fullName evidence="5">Protein tincar</fullName>
    </recommendedName>
</protein>
<dbReference type="Proteomes" id="UP001168990">
    <property type="component" value="Unassembled WGS sequence"/>
</dbReference>
<keyword evidence="4" id="KW-1185">Reference proteome</keyword>
<feature type="compositionally biased region" description="Polar residues" evidence="1">
    <location>
        <begin position="821"/>
        <end position="833"/>
    </location>
</feature>
<evidence type="ECO:0000313" key="4">
    <source>
        <dbReference type="Proteomes" id="UP001168990"/>
    </source>
</evidence>
<comment type="caution">
    <text evidence="3">The sequence shown here is derived from an EMBL/GenBank/DDBJ whole genome shotgun (WGS) entry which is preliminary data.</text>
</comment>
<keyword evidence="2" id="KW-0812">Transmembrane</keyword>
<feature type="transmembrane region" description="Helical" evidence="2">
    <location>
        <begin position="662"/>
        <end position="685"/>
    </location>
</feature>
<feature type="compositionally biased region" description="Polar residues" evidence="1">
    <location>
        <begin position="1012"/>
        <end position="1029"/>
    </location>
</feature>
<accession>A0AA39ETP2</accession>
<feature type="region of interest" description="Disordered" evidence="1">
    <location>
        <begin position="1006"/>
        <end position="1029"/>
    </location>
</feature>
<evidence type="ECO:0000313" key="3">
    <source>
        <dbReference type="EMBL" id="KAK0157562.1"/>
    </source>
</evidence>
<name>A0AA39ETP2_9HYME</name>
<feature type="region of interest" description="Disordered" evidence="1">
    <location>
        <begin position="1381"/>
        <end position="1402"/>
    </location>
</feature>
<feature type="region of interest" description="Disordered" evidence="1">
    <location>
        <begin position="817"/>
        <end position="878"/>
    </location>
</feature>
<feature type="compositionally biased region" description="Acidic residues" evidence="1">
    <location>
        <begin position="728"/>
        <end position="744"/>
    </location>
</feature>
<dbReference type="PANTHER" id="PTHR21579:SF20">
    <property type="entry name" value="PROTEIN TINCAR"/>
    <property type="match status" value="1"/>
</dbReference>
<feature type="compositionally biased region" description="Polar residues" evidence="1">
    <location>
        <begin position="1385"/>
        <end position="1394"/>
    </location>
</feature>
<feature type="transmembrane region" description="Helical" evidence="2">
    <location>
        <begin position="101"/>
        <end position="119"/>
    </location>
</feature>
<feature type="compositionally biased region" description="Pro residues" evidence="1">
    <location>
        <begin position="948"/>
        <end position="960"/>
    </location>
</feature>
<reference evidence="3" key="1">
    <citation type="journal article" date="2023" name="bioRxiv">
        <title>Scaffold-level genome assemblies of two parasitoid biocontrol wasps reveal the parthenogenesis mechanism and an associated novel virus.</title>
        <authorList>
            <person name="Inwood S."/>
            <person name="Skelly J."/>
            <person name="Guhlin J."/>
            <person name="Harrop T."/>
            <person name="Goldson S."/>
            <person name="Dearden P."/>
        </authorList>
    </citation>
    <scope>NUCLEOTIDE SEQUENCE</scope>
    <source>
        <strain evidence="3">Irish</strain>
        <tissue evidence="3">Whole body</tissue>
    </source>
</reference>
<feature type="transmembrane region" description="Helical" evidence="2">
    <location>
        <begin position="628"/>
        <end position="650"/>
    </location>
</feature>
<feature type="transmembrane region" description="Helical" evidence="2">
    <location>
        <begin position="576"/>
        <end position="597"/>
    </location>
</feature>
<feature type="region of interest" description="Disordered" evidence="1">
    <location>
        <begin position="916"/>
        <end position="964"/>
    </location>
</feature>
<proteinExistence type="predicted"/>
<dbReference type="EMBL" id="JAQQBS010001425">
    <property type="protein sequence ID" value="KAK0157562.1"/>
    <property type="molecule type" value="Genomic_DNA"/>
</dbReference>